<accession>A0A4Y7J5G9</accession>
<feature type="region of interest" description="Disordered" evidence="1">
    <location>
        <begin position="1"/>
        <end position="21"/>
    </location>
</feature>
<dbReference type="Gramene" id="RZC56384">
    <property type="protein sequence ID" value="RZC56384"/>
    <property type="gene ID" value="C5167_015241"/>
</dbReference>
<reference evidence="2 3" key="1">
    <citation type="journal article" date="2018" name="Science">
        <title>The opium poppy genome and morphinan production.</title>
        <authorList>
            <person name="Guo L."/>
            <person name="Winzer T."/>
            <person name="Yang X."/>
            <person name="Li Y."/>
            <person name="Ning Z."/>
            <person name="He Z."/>
            <person name="Teodor R."/>
            <person name="Lu Y."/>
            <person name="Bowser T.A."/>
            <person name="Graham I.A."/>
            <person name="Ye K."/>
        </authorList>
    </citation>
    <scope>NUCLEOTIDE SEQUENCE [LARGE SCALE GENOMIC DNA]</scope>
    <source>
        <strain evidence="3">cv. HN1</strain>
        <tissue evidence="2">Leaves</tissue>
    </source>
</reference>
<gene>
    <name evidence="2" type="ORF">C5167_015241</name>
</gene>
<dbReference type="AlphaFoldDB" id="A0A4Y7J5G9"/>
<evidence type="ECO:0000313" key="3">
    <source>
        <dbReference type="Proteomes" id="UP000316621"/>
    </source>
</evidence>
<dbReference type="EMBL" id="CM010717">
    <property type="protein sequence ID" value="RZC56384.1"/>
    <property type="molecule type" value="Genomic_DNA"/>
</dbReference>
<evidence type="ECO:0000313" key="2">
    <source>
        <dbReference type="EMBL" id="RZC56384.1"/>
    </source>
</evidence>
<dbReference type="Proteomes" id="UP000316621">
    <property type="component" value="Chromosome 3"/>
</dbReference>
<keyword evidence="3" id="KW-1185">Reference proteome</keyword>
<proteinExistence type="predicted"/>
<evidence type="ECO:0000256" key="1">
    <source>
        <dbReference type="SAM" id="MobiDB-lite"/>
    </source>
</evidence>
<sequence>MDSTAFMGKNEDQSAARGVNS</sequence>
<protein>
    <submittedName>
        <fullName evidence="2">Uncharacterized protein</fullName>
    </submittedName>
</protein>
<organism evidence="2 3">
    <name type="scientific">Papaver somniferum</name>
    <name type="common">Opium poppy</name>
    <dbReference type="NCBI Taxonomy" id="3469"/>
    <lineage>
        <taxon>Eukaryota</taxon>
        <taxon>Viridiplantae</taxon>
        <taxon>Streptophyta</taxon>
        <taxon>Embryophyta</taxon>
        <taxon>Tracheophyta</taxon>
        <taxon>Spermatophyta</taxon>
        <taxon>Magnoliopsida</taxon>
        <taxon>Ranunculales</taxon>
        <taxon>Papaveraceae</taxon>
        <taxon>Papaveroideae</taxon>
        <taxon>Papaver</taxon>
    </lineage>
</organism>
<name>A0A4Y7J5G9_PAPSO</name>